<sequence length="82" mass="9152">MTMEPVMKLLYSQMDSKHLPNCGSLSMVSSRASQDGSRFDPWAYSEAWNGNLAPRPWTARVPSPSRMAVVAAQHSESKRRQG</sequence>
<reference evidence="1 2" key="1">
    <citation type="journal article" date="2024" name="G3 (Bethesda)">
        <title>Genome assembly of Hibiscus sabdariffa L. provides insights into metabolisms of medicinal natural products.</title>
        <authorList>
            <person name="Kim T."/>
        </authorList>
    </citation>
    <scope>NUCLEOTIDE SEQUENCE [LARGE SCALE GENOMIC DNA]</scope>
    <source>
        <strain evidence="1">TK-2024</strain>
        <tissue evidence="1">Old leaves</tissue>
    </source>
</reference>
<proteinExistence type="predicted"/>
<gene>
    <name evidence="1" type="ORF">V6N11_071315</name>
</gene>
<dbReference type="EMBL" id="JBBPBN010000003">
    <property type="protein sequence ID" value="KAK9042962.1"/>
    <property type="molecule type" value="Genomic_DNA"/>
</dbReference>
<comment type="caution">
    <text evidence="1">The sequence shown here is derived from an EMBL/GenBank/DDBJ whole genome shotgun (WGS) entry which is preliminary data.</text>
</comment>
<keyword evidence="2" id="KW-1185">Reference proteome</keyword>
<evidence type="ECO:0000313" key="2">
    <source>
        <dbReference type="Proteomes" id="UP001396334"/>
    </source>
</evidence>
<organism evidence="1 2">
    <name type="scientific">Hibiscus sabdariffa</name>
    <name type="common">roselle</name>
    <dbReference type="NCBI Taxonomy" id="183260"/>
    <lineage>
        <taxon>Eukaryota</taxon>
        <taxon>Viridiplantae</taxon>
        <taxon>Streptophyta</taxon>
        <taxon>Embryophyta</taxon>
        <taxon>Tracheophyta</taxon>
        <taxon>Spermatophyta</taxon>
        <taxon>Magnoliopsida</taxon>
        <taxon>eudicotyledons</taxon>
        <taxon>Gunneridae</taxon>
        <taxon>Pentapetalae</taxon>
        <taxon>rosids</taxon>
        <taxon>malvids</taxon>
        <taxon>Malvales</taxon>
        <taxon>Malvaceae</taxon>
        <taxon>Malvoideae</taxon>
        <taxon>Hibiscus</taxon>
    </lineage>
</organism>
<dbReference type="Proteomes" id="UP001396334">
    <property type="component" value="Unassembled WGS sequence"/>
</dbReference>
<evidence type="ECO:0000313" key="1">
    <source>
        <dbReference type="EMBL" id="KAK9042962.1"/>
    </source>
</evidence>
<accession>A0ABR2U000</accession>
<protein>
    <submittedName>
        <fullName evidence="1">Uncharacterized protein</fullName>
    </submittedName>
</protein>
<name>A0ABR2U000_9ROSI</name>